<accession>A0A6C0L9D5</accession>
<protein>
    <submittedName>
        <fullName evidence="1">Uncharacterized protein</fullName>
    </submittedName>
</protein>
<dbReference type="EMBL" id="MN740438">
    <property type="protein sequence ID" value="QHU26278.1"/>
    <property type="molecule type" value="Genomic_DNA"/>
</dbReference>
<name>A0A6C0L9D5_9ZZZZ</name>
<evidence type="ECO:0000313" key="1">
    <source>
        <dbReference type="EMBL" id="QHU26278.1"/>
    </source>
</evidence>
<reference evidence="1" key="1">
    <citation type="journal article" date="2020" name="Nature">
        <title>Giant virus diversity and host interactions through global metagenomics.</title>
        <authorList>
            <person name="Schulz F."/>
            <person name="Roux S."/>
            <person name="Paez-Espino D."/>
            <person name="Jungbluth S."/>
            <person name="Walsh D.A."/>
            <person name="Denef V.J."/>
            <person name="McMahon K.D."/>
            <person name="Konstantinidis K.T."/>
            <person name="Eloe-Fadrosh E.A."/>
            <person name="Kyrpides N.C."/>
            <person name="Woyke T."/>
        </authorList>
    </citation>
    <scope>NUCLEOTIDE SEQUENCE</scope>
    <source>
        <strain evidence="1">GVMAG-M-3300027759-16</strain>
    </source>
</reference>
<organism evidence="1">
    <name type="scientific">viral metagenome</name>
    <dbReference type="NCBI Taxonomy" id="1070528"/>
    <lineage>
        <taxon>unclassified sequences</taxon>
        <taxon>metagenomes</taxon>
        <taxon>organismal metagenomes</taxon>
    </lineage>
</organism>
<sequence>MQFVSIHKKNVTLWMVYGIKMESVQKRLEVPIPGIVATRPARPHHVPRVVMIHLNWMQYVSIHKQNVKV</sequence>
<proteinExistence type="predicted"/>
<dbReference type="AlphaFoldDB" id="A0A6C0L9D5"/>